<reference evidence="2 3" key="1">
    <citation type="journal article" date="2016" name="Nat. Commun.">
        <title>Thousands of microbial genomes shed light on interconnected biogeochemical processes in an aquifer system.</title>
        <authorList>
            <person name="Anantharaman K."/>
            <person name="Brown C.T."/>
            <person name="Hug L.A."/>
            <person name="Sharon I."/>
            <person name="Castelle C.J."/>
            <person name="Probst A.J."/>
            <person name="Thomas B.C."/>
            <person name="Singh A."/>
            <person name="Wilkins M.J."/>
            <person name="Karaoz U."/>
            <person name="Brodie E.L."/>
            <person name="Williams K.H."/>
            <person name="Hubbard S.S."/>
            <person name="Banfield J.F."/>
        </authorList>
    </citation>
    <scope>NUCLEOTIDE SEQUENCE [LARGE SCALE GENOMIC DNA]</scope>
</reference>
<dbReference type="Gene3D" id="3.40.50.1360">
    <property type="match status" value="1"/>
</dbReference>
<dbReference type="SUPFAM" id="SSF100950">
    <property type="entry name" value="NagB/RpiA/CoA transferase-like"/>
    <property type="match status" value="1"/>
</dbReference>
<accession>A0A1F6AS13</accession>
<dbReference type="AlphaFoldDB" id="A0A1F6AS13"/>
<dbReference type="PANTHER" id="PTHR11054:SF0">
    <property type="entry name" value="6-PHOSPHOGLUCONOLACTONASE"/>
    <property type="match status" value="1"/>
</dbReference>
<dbReference type="EMBL" id="MFJR01000001">
    <property type="protein sequence ID" value="OGG27479.1"/>
    <property type="molecule type" value="Genomic_DNA"/>
</dbReference>
<dbReference type="GO" id="GO:0005975">
    <property type="term" value="P:carbohydrate metabolic process"/>
    <property type="evidence" value="ECO:0007669"/>
    <property type="project" value="InterPro"/>
</dbReference>
<evidence type="ECO:0000313" key="2">
    <source>
        <dbReference type="EMBL" id="OGG27479.1"/>
    </source>
</evidence>
<dbReference type="PANTHER" id="PTHR11054">
    <property type="entry name" value="6-PHOSPHOGLUCONOLACTONASE"/>
    <property type="match status" value="1"/>
</dbReference>
<gene>
    <name evidence="2" type="ORF">A2960_04250</name>
</gene>
<name>A0A1F6AS13_9BACT</name>
<feature type="domain" description="Glucosamine/galactosamine-6-phosphate isomerase" evidence="1">
    <location>
        <begin position="16"/>
        <end position="210"/>
    </location>
</feature>
<organism evidence="2 3">
    <name type="scientific">Candidatus Gottesmanbacteria bacterium RIFCSPLOWO2_01_FULL_39_12b</name>
    <dbReference type="NCBI Taxonomy" id="1798388"/>
    <lineage>
        <taxon>Bacteria</taxon>
        <taxon>Candidatus Gottesmaniibacteriota</taxon>
    </lineage>
</organism>
<sequence length="222" mass="25205">MGVYLFKYSGTNIYFQAAKKLIDVLSRSLRERKKTLLLLSGGSVIALYPKLAKFTQLKIAQVDERFQPENKDDVNAEAIAKTGFLLPYYKVRQDTTLAEAARGYDNEISKLMEWADYKVAVLGIGEDCHTAGLIPGYKDSWNKDSFVVGYTLTNDQKFRQRITVTPKLVKQLDYALVVAIGEKKKTAIQNALKKENLRKLNKFPEALIQKIKKVDLYTDIIS</sequence>
<protein>
    <recommendedName>
        <fullName evidence="1">Glucosamine/galactosamine-6-phosphate isomerase domain-containing protein</fullName>
    </recommendedName>
</protein>
<dbReference type="Pfam" id="PF01182">
    <property type="entry name" value="Glucosamine_iso"/>
    <property type="match status" value="1"/>
</dbReference>
<comment type="caution">
    <text evidence="2">The sequence shown here is derived from an EMBL/GenBank/DDBJ whole genome shotgun (WGS) entry which is preliminary data.</text>
</comment>
<dbReference type="Proteomes" id="UP000176609">
    <property type="component" value="Unassembled WGS sequence"/>
</dbReference>
<evidence type="ECO:0000313" key="3">
    <source>
        <dbReference type="Proteomes" id="UP000176609"/>
    </source>
</evidence>
<proteinExistence type="predicted"/>
<evidence type="ECO:0000259" key="1">
    <source>
        <dbReference type="Pfam" id="PF01182"/>
    </source>
</evidence>
<dbReference type="InterPro" id="IPR039104">
    <property type="entry name" value="6PGL"/>
</dbReference>
<dbReference type="InterPro" id="IPR037171">
    <property type="entry name" value="NagB/RpiA_transferase-like"/>
</dbReference>
<dbReference type="InterPro" id="IPR006148">
    <property type="entry name" value="Glc/Gal-6P_isomerase"/>
</dbReference>